<dbReference type="GO" id="GO:0000209">
    <property type="term" value="P:protein polyubiquitination"/>
    <property type="evidence" value="ECO:0007669"/>
    <property type="project" value="TreeGrafter"/>
</dbReference>
<dbReference type="EC" id="2.3.2.26" evidence="4"/>
<dbReference type="GO" id="GO:0061630">
    <property type="term" value="F:ubiquitin protein ligase activity"/>
    <property type="evidence" value="ECO:0007669"/>
    <property type="project" value="UniProtKB-UniRule"/>
</dbReference>
<dbReference type="Pfam" id="PF00632">
    <property type="entry name" value="HECT"/>
    <property type="match status" value="1"/>
</dbReference>
<comment type="caution">
    <text evidence="6">The sequence shown here is derived from an EMBL/GenBank/DDBJ whole genome shotgun (WGS) entry which is preliminary data.</text>
</comment>
<dbReference type="PANTHER" id="PTHR45670">
    <property type="entry name" value="E3 UBIQUITIN-PROTEIN LIGASE TRIP12"/>
    <property type="match status" value="1"/>
</dbReference>
<comment type="similarity">
    <text evidence="4">Belongs to the UPL family. K-HECT subfamily.</text>
</comment>
<keyword evidence="1 4" id="KW-0808">Transferase</keyword>
<dbReference type="InterPro" id="IPR035983">
    <property type="entry name" value="Hect_E3_ubiquitin_ligase"/>
</dbReference>
<name>A0A7L2GRN7_NYCGR</name>
<keyword evidence="2 3" id="KW-0833">Ubl conjugation pathway</keyword>
<comment type="pathway">
    <text evidence="4">Protein modification; protein ubiquitination.</text>
</comment>
<dbReference type="AlphaFoldDB" id="A0A7L2GRN7"/>
<protein>
    <recommendedName>
        <fullName evidence="4">E3 ubiquitin-protein ligase</fullName>
        <ecNumber evidence="4">2.3.2.26</ecNumber>
    </recommendedName>
</protein>
<evidence type="ECO:0000313" key="7">
    <source>
        <dbReference type="Proteomes" id="UP000567826"/>
    </source>
</evidence>
<feature type="domain" description="HECT" evidence="5">
    <location>
        <begin position="1"/>
        <end position="72"/>
    </location>
</feature>
<dbReference type="Proteomes" id="UP000567826">
    <property type="component" value="Unassembled WGS sequence"/>
</dbReference>
<dbReference type="PROSITE" id="PS50237">
    <property type="entry name" value="HECT"/>
    <property type="match status" value="1"/>
</dbReference>
<evidence type="ECO:0000313" key="6">
    <source>
        <dbReference type="EMBL" id="NXQ88340.1"/>
    </source>
</evidence>
<dbReference type="Gene3D" id="3.30.2410.10">
    <property type="entry name" value="Hect, E3 ligase catalytic domain"/>
    <property type="match status" value="1"/>
</dbReference>
<evidence type="ECO:0000256" key="4">
    <source>
        <dbReference type="RuleBase" id="RU369009"/>
    </source>
</evidence>
<dbReference type="InterPro" id="IPR000569">
    <property type="entry name" value="HECT_dom"/>
</dbReference>
<sequence length="72" mass="8174">LAFLTGSAQIPAYGLEYFTFGIAYLQAENPDEMYPPANTCSHILFLPKYSSKRILKKKLLCAMEHNETFGLR</sequence>
<evidence type="ECO:0000259" key="5">
    <source>
        <dbReference type="PROSITE" id="PS50237"/>
    </source>
</evidence>
<feature type="non-terminal residue" evidence="6">
    <location>
        <position position="1"/>
    </location>
</feature>
<dbReference type="EMBL" id="VWYG01018114">
    <property type="protein sequence ID" value="NXQ88340.1"/>
    <property type="molecule type" value="Genomic_DNA"/>
</dbReference>
<feature type="non-terminal residue" evidence="6">
    <location>
        <position position="72"/>
    </location>
</feature>
<keyword evidence="7" id="KW-1185">Reference proteome</keyword>
<dbReference type="SUPFAM" id="SSF56204">
    <property type="entry name" value="Hect, E3 ligase catalytic domain"/>
    <property type="match status" value="1"/>
</dbReference>
<comment type="catalytic activity">
    <reaction evidence="4">
        <text>S-ubiquitinyl-[E2 ubiquitin-conjugating enzyme]-L-cysteine + [acceptor protein]-L-lysine = [E2 ubiquitin-conjugating enzyme]-L-cysteine + N(6)-ubiquitinyl-[acceptor protein]-L-lysine.</text>
        <dbReference type="EC" id="2.3.2.26"/>
    </reaction>
</comment>
<accession>A0A7L2GRN7</accession>
<keyword evidence="6" id="KW-0436">Ligase</keyword>
<proteinExistence type="inferred from homology"/>
<gene>
    <name evidence="6" type="primary">Herc3_1</name>
    <name evidence="6" type="ORF">NYCGRA_R15366</name>
</gene>
<dbReference type="InterPro" id="IPR045322">
    <property type="entry name" value="HECTD1/TRIP12-like"/>
</dbReference>
<dbReference type="PANTHER" id="PTHR45670:SF1">
    <property type="entry name" value="E3 UBIQUITIN-PROTEIN LIGASE HECTD1"/>
    <property type="match status" value="1"/>
</dbReference>
<dbReference type="OrthoDB" id="5981550at2759"/>
<comment type="function">
    <text evidence="4">E3 ubiquitin-protein ligase which accepts ubiquitin from an E2 ubiquitin-conjugating enzyme in the form of a thioester and then directly transfers the ubiquitin to targeted substrates.</text>
</comment>
<dbReference type="GO" id="GO:0016874">
    <property type="term" value="F:ligase activity"/>
    <property type="evidence" value="ECO:0007669"/>
    <property type="project" value="UniProtKB-KW"/>
</dbReference>
<reference evidence="6 7" key="1">
    <citation type="submission" date="2019-09" db="EMBL/GenBank/DDBJ databases">
        <title>Bird 10,000 Genomes (B10K) Project - Family phase.</title>
        <authorList>
            <person name="Zhang G."/>
        </authorList>
    </citation>
    <scope>NUCLEOTIDE SEQUENCE [LARGE SCALE GENOMIC DNA]</scope>
    <source>
        <strain evidence="6">B10K-DU-001-56</strain>
        <tissue evidence="6">Muscle</tissue>
    </source>
</reference>
<evidence type="ECO:0000256" key="3">
    <source>
        <dbReference type="PROSITE-ProRule" id="PRU00104"/>
    </source>
</evidence>
<dbReference type="GO" id="GO:0043161">
    <property type="term" value="P:proteasome-mediated ubiquitin-dependent protein catabolic process"/>
    <property type="evidence" value="ECO:0007669"/>
    <property type="project" value="TreeGrafter"/>
</dbReference>
<evidence type="ECO:0000256" key="2">
    <source>
        <dbReference type="ARBA" id="ARBA00022786"/>
    </source>
</evidence>
<evidence type="ECO:0000256" key="1">
    <source>
        <dbReference type="ARBA" id="ARBA00022679"/>
    </source>
</evidence>
<organism evidence="6 7">
    <name type="scientific">Nyctibius grandis</name>
    <name type="common">Great potoo</name>
    <dbReference type="NCBI Taxonomy" id="48427"/>
    <lineage>
        <taxon>Eukaryota</taxon>
        <taxon>Metazoa</taxon>
        <taxon>Chordata</taxon>
        <taxon>Craniata</taxon>
        <taxon>Vertebrata</taxon>
        <taxon>Euteleostomi</taxon>
        <taxon>Archelosauria</taxon>
        <taxon>Archosauria</taxon>
        <taxon>Dinosauria</taxon>
        <taxon>Saurischia</taxon>
        <taxon>Theropoda</taxon>
        <taxon>Coelurosauria</taxon>
        <taxon>Aves</taxon>
        <taxon>Neognathae</taxon>
        <taxon>Neoaves</taxon>
        <taxon>Strisores</taxon>
        <taxon>Caprimulgiformes</taxon>
        <taxon>Nyctibiidae</taxon>
        <taxon>Nyctibius</taxon>
    </lineage>
</organism>
<feature type="active site" description="Glycyl thioester intermediate" evidence="3">
    <location>
        <position position="40"/>
    </location>
</feature>